<protein>
    <submittedName>
        <fullName evidence="1">Uncharacterized protein</fullName>
    </submittedName>
</protein>
<comment type="caution">
    <text evidence="1">The sequence shown here is derived from an EMBL/GenBank/DDBJ whole genome shotgun (WGS) entry which is preliminary data.</text>
</comment>
<keyword evidence="2" id="KW-1185">Reference proteome</keyword>
<evidence type="ECO:0000313" key="2">
    <source>
        <dbReference type="Proteomes" id="UP001204142"/>
    </source>
</evidence>
<organism evidence="1 2">
    <name type="scientific">Limnobacter humi</name>
    <dbReference type="NCBI Taxonomy" id="1778671"/>
    <lineage>
        <taxon>Bacteria</taxon>
        <taxon>Pseudomonadati</taxon>
        <taxon>Pseudomonadota</taxon>
        <taxon>Betaproteobacteria</taxon>
        <taxon>Burkholderiales</taxon>
        <taxon>Burkholderiaceae</taxon>
        <taxon>Limnobacter</taxon>
    </lineage>
</organism>
<reference evidence="1 2" key="1">
    <citation type="submission" date="2022-07" db="EMBL/GenBank/DDBJ databases">
        <authorList>
            <person name="Xamxidin M."/>
            <person name="Wu M."/>
        </authorList>
    </citation>
    <scope>NUCLEOTIDE SEQUENCE [LARGE SCALE GENOMIC DNA]</scope>
    <source>
        <strain evidence="1 2">NBRC 111650</strain>
    </source>
</reference>
<accession>A0ABT1WCM2</accession>
<sequence>MQHVRPKIAIVHVNTVPEGIFEEFRLATTTPEVEVQVIAVEPPGPMAGLEWLMPAFVTGFVASAYFGGFFQEMGKDHYVLLKEQLKKLYPKVAGPETPEIRVVGTKGKVNEVQPYSLYFSLMGEAPNGLRLKLLLKKQVAPAEYERCVDVFLDLLKDMNSGNVSDIVRRRFESVVPMGRTILVVYDESLDEVVPIDPRTGELRR</sequence>
<dbReference type="EMBL" id="JANIGO010000001">
    <property type="protein sequence ID" value="MCQ8895250.1"/>
    <property type="molecule type" value="Genomic_DNA"/>
</dbReference>
<dbReference type="RefSeq" id="WP_256762929.1">
    <property type="nucleotide sequence ID" value="NZ_JANIGO010000001.1"/>
</dbReference>
<evidence type="ECO:0000313" key="1">
    <source>
        <dbReference type="EMBL" id="MCQ8895250.1"/>
    </source>
</evidence>
<proteinExistence type="predicted"/>
<name>A0ABT1WCM2_9BURK</name>
<gene>
    <name evidence="1" type="ORF">NQT62_02205</name>
</gene>
<dbReference type="Proteomes" id="UP001204142">
    <property type="component" value="Unassembled WGS sequence"/>
</dbReference>